<comment type="caution">
    <text evidence="2">The sequence shown here is derived from an EMBL/GenBank/DDBJ whole genome shotgun (WGS) entry which is preliminary data.</text>
</comment>
<organism evidence="2 3">
    <name type="scientific">Colocasia esculenta</name>
    <name type="common">Wild taro</name>
    <name type="synonym">Arum esculentum</name>
    <dbReference type="NCBI Taxonomy" id="4460"/>
    <lineage>
        <taxon>Eukaryota</taxon>
        <taxon>Viridiplantae</taxon>
        <taxon>Streptophyta</taxon>
        <taxon>Embryophyta</taxon>
        <taxon>Tracheophyta</taxon>
        <taxon>Spermatophyta</taxon>
        <taxon>Magnoliopsida</taxon>
        <taxon>Liliopsida</taxon>
        <taxon>Araceae</taxon>
        <taxon>Aroideae</taxon>
        <taxon>Colocasieae</taxon>
        <taxon>Colocasia</taxon>
    </lineage>
</organism>
<evidence type="ECO:0000256" key="1">
    <source>
        <dbReference type="SAM" id="MobiDB-lite"/>
    </source>
</evidence>
<protein>
    <submittedName>
        <fullName evidence="2">Uncharacterized protein</fullName>
    </submittedName>
</protein>
<dbReference type="Proteomes" id="UP000652761">
    <property type="component" value="Unassembled WGS sequence"/>
</dbReference>
<dbReference type="AlphaFoldDB" id="A0A843X167"/>
<keyword evidence="3" id="KW-1185">Reference proteome</keyword>
<gene>
    <name evidence="2" type="ORF">Taro_044620</name>
</gene>
<accession>A0A843X167</accession>
<name>A0A843X167_COLES</name>
<evidence type="ECO:0000313" key="2">
    <source>
        <dbReference type="EMBL" id="MQM11711.1"/>
    </source>
</evidence>
<dbReference type="EMBL" id="NMUH01005069">
    <property type="protein sequence ID" value="MQM11711.1"/>
    <property type="molecule type" value="Genomic_DNA"/>
</dbReference>
<evidence type="ECO:0000313" key="3">
    <source>
        <dbReference type="Proteomes" id="UP000652761"/>
    </source>
</evidence>
<feature type="region of interest" description="Disordered" evidence="1">
    <location>
        <begin position="1"/>
        <end position="24"/>
    </location>
</feature>
<proteinExistence type="predicted"/>
<sequence>MTRTAGKGRTSVMGTSGPTVIAKRRGGLTTLEKKGEVEGVPDKATDAVSLSFFLNAIEAKRDRDVDSRLLAPQLAKGQEPHFVLTFKPLPR</sequence>
<reference evidence="2" key="1">
    <citation type="submission" date="2017-07" db="EMBL/GenBank/DDBJ databases">
        <title>Taro Niue Genome Assembly and Annotation.</title>
        <authorList>
            <person name="Atibalentja N."/>
            <person name="Keating K."/>
            <person name="Fields C.J."/>
        </authorList>
    </citation>
    <scope>NUCLEOTIDE SEQUENCE</scope>
    <source>
        <strain evidence="2">Niue_2</strain>
        <tissue evidence="2">Leaf</tissue>
    </source>
</reference>